<reference evidence="1 2" key="1">
    <citation type="submission" date="2016-08" db="EMBL/GenBank/DDBJ databases">
        <title>Novel Firmicutes and Novel Genomes.</title>
        <authorList>
            <person name="Poppleton D.I."/>
            <person name="Gribaldo S."/>
        </authorList>
    </citation>
    <scope>NUCLEOTIDE SEQUENCE [LARGE SCALE GENOMIC DNA]</scope>
    <source>
        <strain evidence="1 2">CTT3</strain>
    </source>
</reference>
<gene>
    <name evidence="1" type="ORF">BET03_08010</name>
</gene>
<accession>A0A419T8S2</accession>
<dbReference type="Proteomes" id="UP000284177">
    <property type="component" value="Unassembled WGS sequence"/>
</dbReference>
<dbReference type="EMBL" id="MCIB01000003">
    <property type="protein sequence ID" value="RKD33865.1"/>
    <property type="molecule type" value="Genomic_DNA"/>
</dbReference>
<dbReference type="OrthoDB" id="9780944at2"/>
<dbReference type="AlphaFoldDB" id="A0A419T8S2"/>
<protein>
    <submittedName>
        <fullName evidence="1">Quinate 5-dehydrogenase</fullName>
    </submittedName>
</protein>
<organism evidence="1 2">
    <name type="scientific">Thermohalobacter berrensis</name>
    <dbReference type="NCBI Taxonomy" id="99594"/>
    <lineage>
        <taxon>Bacteria</taxon>
        <taxon>Bacillati</taxon>
        <taxon>Bacillota</taxon>
        <taxon>Tissierellia</taxon>
        <taxon>Tissierellales</taxon>
        <taxon>Thermohalobacteraceae</taxon>
        <taxon>Thermohalobacter</taxon>
    </lineage>
</organism>
<sequence length="307" mass="34886">MKRVISVSLGSSKRNHKVETELFGEKFYIERIGTDGDKEKVIELIKELDGKVDAFGMGGTDLYLRCKDKRYVIRESLEIKRAAKKTPILDGTYLKDTLERRVIEYINQKNIIKLKGKEVLVTSALDRYGMAESFEKAGSIMTYGDLIFALGIPIKIKSYNTLYNVAKVIAPLVVKLPFSMLYPTGSKQNQSLESRFSKYYNEADIIAGDFLYIKRYMPQNMKGKIVITNTVTSKDVEDMKKRGVAILVTTTPELDGRSFGTNVMEAAIVAFLGKNIDKISSDELNRTLDRLNFEPRIEYLKNQRQAL</sequence>
<evidence type="ECO:0000313" key="1">
    <source>
        <dbReference type="EMBL" id="RKD33865.1"/>
    </source>
</evidence>
<proteinExistence type="predicted"/>
<name>A0A419T8S2_9FIRM</name>
<comment type="caution">
    <text evidence="1">The sequence shown here is derived from an EMBL/GenBank/DDBJ whole genome shotgun (WGS) entry which is preliminary data.</text>
</comment>
<evidence type="ECO:0000313" key="2">
    <source>
        <dbReference type="Proteomes" id="UP000284177"/>
    </source>
</evidence>
<dbReference type="RefSeq" id="WP_120167282.1">
    <property type="nucleotide sequence ID" value="NZ_MCIB01000003.1"/>
</dbReference>
<keyword evidence="2" id="KW-1185">Reference proteome</keyword>